<dbReference type="SUPFAM" id="SSF48371">
    <property type="entry name" value="ARM repeat"/>
    <property type="match status" value="1"/>
</dbReference>
<dbReference type="SMART" id="SM00567">
    <property type="entry name" value="EZ_HEAT"/>
    <property type="match status" value="2"/>
</dbReference>
<dbReference type="InterPro" id="IPR016024">
    <property type="entry name" value="ARM-type_fold"/>
</dbReference>
<protein>
    <submittedName>
        <fullName evidence="2">HEAT repeat-containing protein</fullName>
    </submittedName>
</protein>
<evidence type="ECO:0000313" key="2">
    <source>
        <dbReference type="EMBL" id="SFQ07149.1"/>
    </source>
</evidence>
<dbReference type="InterPro" id="IPR036498">
    <property type="entry name" value="Nfu/NifU_N_sf"/>
</dbReference>
<dbReference type="SMART" id="SM00932">
    <property type="entry name" value="Nfu_N"/>
    <property type="match status" value="1"/>
</dbReference>
<dbReference type="AlphaFoldDB" id="A0A1I5VI45"/>
<proteinExistence type="predicted"/>
<dbReference type="Gene3D" id="1.25.10.10">
    <property type="entry name" value="Leucine-rich Repeat Variant"/>
    <property type="match status" value="1"/>
</dbReference>
<dbReference type="Proteomes" id="UP000198734">
    <property type="component" value="Unassembled WGS sequence"/>
</dbReference>
<dbReference type="InterPro" id="IPR014824">
    <property type="entry name" value="Nfu/NifU_N"/>
</dbReference>
<evidence type="ECO:0000259" key="1">
    <source>
        <dbReference type="SMART" id="SM00932"/>
    </source>
</evidence>
<dbReference type="OrthoDB" id="420201at2"/>
<dbReference type="PANTHER" id="PTHR12697">
    <property type="entry name" value="PBS LYASE HEAT-LIKE PROTEIN"/>
    <property type="match status" value="1"/>
</dbReference>
<dbReference type="EMBL" id="FOXU01000001">
    <property type="protein sequence ID" value="SFQ07149.1"/>
    <property type="molecule type" value="Genomic_DNA"/>
</dbReference>
<organism evidence="2 3">
    <name type="scientific">Psychrobacillus psychrotolerans</name>
    <dbReference type="NCBI Taxonomy" id="126156"/>
    <lineage>
        <taxon>Bacteria</taxon>
        <taxon>Bacillati</taxon>
        <taxon>Bacillota</taxon>
        <taxon>Bacilli</taxon>
        <taxon>Bacillales</taxon>
        <taxon>Bacillaceae</taxon>
        <taxon>Psychrobacillus</taxon>
    </lineage>
</organism>
<dbReference type="Gene3D" id="3.30.1370.70">
    <property type="entry name" value="Scaffold protein Nfu/NifU, N-terminal domain"/>
    <property type="match status" value="1"/>
</dbReference>
<dbReference type="Pfam" id="PF08712">
    <property type="entry name" value="Nfu_N"/>
    <property type="match status" value="1"/>
</dbReference>
<name>A0A1I5VI45_9BACI</name>
<dbReference type="Pfam" id="PF13769">
    <property type="entry name" value="Virulence_fact"/>
    <property type="match status" value="1"/>
</dbReference>
<dbReference type="RefSeq" id="WP_093534438.1">
    <property type="nucleotide sequence ID" value="NZ_FOXU01000001.1"/>
</dbReference>
<feature type="domain" description="Scaffold protein Nfu/NifU N-terminal" evidence="1">
    <location>
        <begin position="4"/>
        <end position="88"/>
    </location>
</feature>
<dbReference type="STRING" id="126156.SAMN05421670_0828"/>
<gene>
    <name evidence="2" type="ORF">SAMN05421670_0828</name>
</gene>
<keyword evidence="3" id="KW-1185">Reference proteome</keyword>
<reference evidence="3" key="1">
    <citation type="submission" date="2016-10" db="EMBL/GenBank/DDBJ databases">
        <authorList>
            <person name="Varghese N."/>
            <person name="Submissions S."/>
        </authorList>
    </citation>
    <scope>NUCLEOTIDE SEQUENCE [LARGE SCALE GENOMIC DNA]</scope>
    <source>
        <strain evidence="3">DSM 11706</strain>
    </source>
</reference>
<accession>A0A1I5VI45</accession>
<dbReference type="Pfam" id="PF13646">
    <property type="entry name" value="HEAT_2"/>
    <property type="match status" value="2"/>
</dbReference>
<dbReference type="PANTHER" id="PTHR12697:SF5">
    <property type="entry name" value="DEOXYHYPUSINE HYDROXYLASE"/>
    <property type="match status" value="1"/>
</dbReference>
<dbReference type="InterPro" id="IPR004155">
    <property type="entry name" value="PBS_lyase_HEAT"/>
</dbReference>
<dbReference type="GO" id="GO:0016491">
    <property type="term" value="F:oxidoreductase activity"/>
    <property type="evidence" value="ECO:0007669"/>
    <property type="project" value="TreeGrafter"/>
</dbReference>
<sequence>MKIVTIEPTPSPNTMKVVIDQELPFGKSYNYKKDNIADAPKEIQALFTIDGVKGVYHVADFLAIERIAKFTWETILASVENVFGAANDEVNETVTPLEHYGEVYVHVQQYKGIPLQVKVFDSETESRYGLSERFIKALDEAMEGDKENYILLRKWVDYGVRYGDQKEIGEQLVKELEASFPQSKLGQLIADKDLNEEDKKPIRVPFTLAQFEVSEWEQRFQLLNNLINPEIEDLPILERAVQDEQVSIRRLATVYLGLIEDEAVVPYLEMALKDKSSAVRRTAGDAMSDLGFEQFADAMKIALFDKNKLVRWRAAMYFYEVGDTDSLPALKEAMDDKEYEVKLQVLMAIARIEGGEEAKGSVWKQMSEARK</sequence>
<dbReference type="InterPro" id="IPR025989">
    <property type="entry name" value="Virulence_F_dom"/>
</dbReference>
<dbReference type="InterPro" id="IPR011989">
    <property type="entry name" value="ARM-like"/>
</dbReference>
<evidence type="ECO:0000313" key="3">
    <source>
        <dbReference type="Proteomes" id="UP000198734"/>
    </source>
</evidence>
<dbReference type="SUPFAM" id="SSF110836">
    <property type="entry name" value="Hypothetical protein SAV1430"/>
    <property type="match status" value="1"/>
</dbReference>